<gene>
    <name evidence="9" type="ORF">APAL1065_LOCUS12281</name>
</gene>
<protein>
    <recommendedName>
        <fullName evidence="8">Glycosyltransferase 61 catalytic domain-containing protein</fullName>
    </recommendedName>
</protein>
<keyword evidence="7" id="KW-0325">Glycoprotein</keyword>
<evidence type="ECO:0000256" key="7">
    <source>
        <dbReference type="ARBA" id="ARBA00023180"/>
    </source>
</evidence>
<dbReference type="InterPro" id="IPR049625">
    <property type="entry name" value="Glyco_transf_61_cat"/>
</dbReference>
<dbReference type="PANTHER" id="PTHR20961">
    <property type="entry name" value="GLYCOSYLTRANSFERASE"/>
    <property type="match status" value="1"/>
</dbReference>
<dbReference type="AlphaFoldDB" id="A0A7S2YBX5"/>
<evidence type="ECO:0000256" key="1">
    <source>
        <dbReference type="ARBA" id="ARBA00004167"/>
    </source>
</evidence>
<dbReference type="GO" id="GO:0016020">
    <property type="term" value="C:membrane"/>
    <property type="evidence" value="ECO:0007669"/>
    <property type="project" value="UniProtKB-SubCell"/>
</dbReference>
<keyword evidence="2" id="KW-0328">Glycosyltransferase</keyword>
<proteinExistence type="predicted"/>
<dbReference type="PANTHER" id="PTHR20961:SF38">
    <property type="entry name" value="PROTEIN O-LINKED-MANNOSE BETA-1,4-N-ACETYLGLUCOSAMINYLTRANSFERASE 2"/>
    <property type="match status" value="1"/>
</dbReference>
<dbReference type="EMBL" id="HBHT01018324">
    <property type="protein sequence ID" value="CAD9966258.1"/>
    <property type="molecule type" value="Transcribed_RNA"/>
</dbReference>
<name>A0A7S2YBX5_9STRA</name>
<evidence type="ECO:0000256" key="2">
    <source>
        <dbReference type="ARBA" id="ARBA00022676"/>
    </source>
</evidence>
<dbReference type="Pfam" id="PF04577">
    <property type="entry name" value="Glyco_transf_61"/>
    <property type="match status" value="1"/>
</dbReference>
<dbReference type="GO" id="GO:0016757">
    <property type="term" value="F:glycosyltransferase activity"/>
    <property type="evidence" value="ECO:0007669"/>
    <property type="project" value="UniProtKB-KW"/>
</dbReference>
<evidence type="ECO:0000313" key="9">
    <source>
        <dbReference type="EMBL" id="CAD9966258.1"/>
    </source>
</evidence>
<comment type="subcellular location">
    <subcellularLocation>
        <location evidence="1">Membrane</location>
        <topology evidence="1">Single-pass membrane protein</topology>
    </subcellularLocation>
</comment>
<keyword evidence="3" id="KW-0808">Transferase</keyword>
<reference evidence="9" key="1">
    <citation type="submission" date="2021-01" db="EMBL/GenBank/DDBJ databases">
        <authorList>
            <person name="Corre E."/>
            <person name="Pelletier E."/>
            <person name="Niang G."/>
            <person name="Scheremetjew M."/>
            <person name="Finn R."/>
            <person name="Kale V."/>
            <person name="Holt S."/>
            <person name="Cochrane G."/>
            <person name="Meng A."/>
            <person name="Brown T."/>
            <person name="Cohen L."/>
        </authorList>
    </citation>
    <scope>NUCLEOTIDE SEQUENCE</scope>
    <source>
        <strain evidence="9">CCMP125</strain>
    </source>
</reference>
<evidence type="ECO:0000256" key="3">
    <source>
        <dbReference type="ARBA" id="ARBA00022679"/>
    </source>
</evidence>
<evidence type="ECO:0000256" key="4">
    <source>
        <dbReference type="ARBA" id="ARBA00022692"/>
    </source>
</evidence>
<dbReference type="InterPro" id="IPR007657">
    <property type="entry name" value="Glycosyltransferase_61"/>
</dbReference>
<sequence>MPSVCSNKGGPGTIFPMPCSSYILAFPIGKRIQPRIQFSLSGIFQNHSQGLFLKALQDAFSIRLNRHGEQKNISASVSTKITDTFTGYVMNKPKDMEVLRSGILEHYNISGLPKTMRTGCPTGTGDAAEGKSLPIIGFLNREGGRRVDNYQEIIDAVRDRFDKPAAEGVSFQNLTVDYKASFDGASFLDQISYMAGVDFLIGPHGAQLTSIPFLPACGGLLEFFPKGYLAHKFFGTLAAASNHSHFYMYTGKDKTKEVKHFMRSMSSRSKARRRHIEADPSLVVEVVELFIQKWQKCCEQTSLS</sequence>
<keyword evidence="6" id="KW-0472">Membrane</keyword>
<keyword evidence="5" id="KW-1133">Transmembrane helix</keyword>
<feature type="domain" description="Glycosyltransferase 61 catalytic" evidence="8">
    <location>
        <begin position="99"/>
        <end position="216"/>
    </location>
</feature>
<keyword evidence="4" id="KW-0812">Transmembrane</keyword>
<evidence type="ECO:0000256" key="6">
    <source>
        <dbReference type="ARBA" id="ARBA00023136"/>
    </source>
</evidence>
<evidence type="ECO:0000259" key="8">
    <source>
        <dbReference type="Pfam" id="PF04577"/>
    </source>
</evidence>
<accession>A0A7S2YBX5</accession>
<evidence type="ECO:0000256" key="5">
    <source>
        <dbReference type="ARBA" id="ARBA00022989"/>
    </source>
</evidence>
<organism evidence="9">
    <name type="scientific">Entomoneis paludosa</name>
    <dbReference type="NCBI Taxonomy" id="265537"/>
    <lineage>
        <taxon>Eukaryota</taxon>
        <taxon>Sar</taxon>
        <taxon>Stramenopiles</taxon>
        <taxon>Ochrophyta</taxon>
        <taxon>Bacillariophyta</taxon>
        <taxon>Bacillariophyceae</taxon>
        <taxon>Bacillariophycidae</taxon>
        <taxon>Entomoneidaceae</taxon>
        <taxon>Entomoneis</taxon>
    </lineage>
</organism>